<name>A0A3M6UMI2_POCDA</name>
<dbReference type="AlphaFoldDB" id="A0A3M6UMI2"/>
<evidence type="ECO:0000313" key="3">
    <source>
        <dbReference type="Proteomes" id="UP000275408"/>
    </source>
</evidence>
<feature type="transmembrane region" description="Helical" evidence="1">
    <location>
        <begin position="107"/>
        <end position="129"/>
    </location>
</feature>
<keyword evidence="1" id="KW-0812">Transmembrane</keyword>
<keyword evidence="1" id="KW-0472">Membrane</keyword>
<sequence>MLTDGTVLNVITWLQRQNLIASPLRCVPCNRGMELAERNPNPVDGYPYQRGRRAGDKVWVFGVISSEHRVLLPGSEVHTDDWAAYSNLHLYVPNVTMHREGIIGSDGVRLLTFSPLSPLSFAVYFLSLLRNDTRRVRWPLATATRLHRIRWNPFAHIFLSLLNSTLLYIFKYLAN</sequence>
<gene>
    <name evidence="2" type="ORF">pdam_00015100</name>
</gene>
<keyword evidence="3" id="KW-1185">Reference proteome</keyword>
<accession>A0A3M6UMI2</accession>
<evidence type="ECO:0008006" key="4">
    <source>
        <dbReference type="Google" id="ProtNLM"/>
    </source>
</evidence>
<dbReference type="Proteomes" id="UP000275408">
    <property type="component" value="Unassembled WGS sequence"/>
</dbReference>
<organism evidence="2 3">
    <name type="scientific">Pocillopora damicornis</name>
    <name type="common">Cauliflower coral</name>
    <name type="synonym">Millepora damicornis</name>
    <dbReference type="NCBI Taxonomy" id="46731"/>
    <lineage>
        <taxon>Eukaryota</taxon>
        <taxon>Metazoa</taxon>
        <taxon>Cnidaria</taxon>
        <taxon>Anthozoa</taxon>
        <taxon>Hexacorallia</taxon>
        <taxon>Scleractinia</taxon>
        <taxon>Astrocoeniina</taxon>
        <taxon>Pocilloporidae</taxon>
        <taxon>Pocillopora</taxon>
    </lineage>
</organism>
<evidence type="ECO:0000256" key="1">
    <source>
        <dbReference type="SAM" id="Phobius"/>
    </source>
</evidence>
<protein>
    <recommendedName>
        <fullName evidence="4">ISXO2-like transposase domain-containing protein</fullName>
    </recommendedName>
</protein>
<dbReference type="EMBL" id="RCHS01001168">
    <property type="protein sequence ID" value="RMX54893.1"/>
    <property type="molecule type" value="Genomic_DNA"/>
</dbReference>
<comment type="caution">
    <text evidence="2">The sequence shown here is derived from an EMBL/GenBank/DDBJ whole genome shotgun (WGS) entry which is preliminary data.</text>
</comment>
<evidence type="ECO:0000313" key="2">
    <source>
        <dbReference type="EMBL" id="RMX54893.1"/>
    </source>
</evidence>
<feature type="transmembrane region" description="Helical" evidence="1">
    <location>
        <begin position="149"/>
        <end position="170"/>
    </location>
</feature>
<keyword evidence="1" id="KW-1133">Transmembrane helix</keyword>
<proteinExistence type="predicted"/>
<reference evidence="2 3" key="1">
    <citation type="journal article" date="2018" name="Sci. Rep.">
        <title>Comparative analysis of the Pocillopora damicornis genome highlights role of immune system in coral evolution.</title>
        <authorList>
            <person name="Cunning R."/>
            <person name="Bay R.A."/>
            <person name="Gillette P."/>
            <person name="Baker A.C."/>
            <person name="Traylor-Knowles N."/>
        </authorList>
    </citation>
    <scope>NUCLEOTIDE SEQUENCE [LARGE SCALE GENOMIC DNA]</scope>
    <source>
        <strain evidence="2">RSMAS</strain>
        <tissue evidence="2">Whole animal</tissue>
    </source>
</reference>